<evidence type="ECO:0000256" key="7">
    <source>
        <dbReference type="ARBA" id="ARBA00023136"/>
    </source>
</evidence>
<dbReference type="PROSITE" id="PS50893">
    <property type="entry name" value="ABC_TRANSPORTER_2"/>
    <property type="match status" value="1"/>
</dbReference>
<feature type="compositionally biased region" description="Acidic residues" evidence="9">
    <location>
        <begin position="65"/>
        <end position="78"/>
    </location>
</feature>
<comment type="function">
    <text evidence="8">Probably part of an ABC transporter complex. Responsible for energy coupling to the transport system.</text>
</comment>
<dbReference type="PANTHER" id="PTHR43553:SF24">
    <property type="entry name" value="ENERGY-COUPLING FACTOR TRANSPORTER ATP-BINDING PROTEIN ECFA1"/>
    <property type="match status" value="1"/>
</dbReference>
<evidence type="ECO:0000313" key="11">
    <source>
        <dbReference type="EMBL" id="MDV0445196.1"/>
    </source>
</evidence>
<feature type="domain" description="ABC transporter" evidence="10">
    <location>
        <begin position="93"/>
        <end position="326"/>
    </location>
</feature>
<evidence type="ECO:0000256" key="3">
    <source>
        <dbReference type="ARBA" id="ARBA00022448"/>
    </source>
</evidence>
<proteinExistence type="inferred from homology"/>
<dbReference type="InterPro" id="IPR027417">
    <property type="entry name" value="P-loop_NTPase"/>
</dbReference>
<dbReference type="Pfam" id="PF00005">
    <property type="entry name" value="ABC_tran"/>
    <property type="match status" value="1"/>
</dbReference>
<evidence type="ECO:0000256" key="2">
    <source>
        <dbReference type="ARBA" id="ARBA00005417"/>
    </source>
</evidence>
<dbReference type="RefSeq" id="WP_318785624.1">
    <property type="nucleotide sequence ID" value="NZ_JAWDKC010000013.1"/>
</dbReference>
<dbReference type="InterPro" id="IPR003593">
    <property type="entry name" value="AAA+_ATPase"/>
</dbReference>
<dbReference type="Gene3D" id="3.40.50.300">
    <property type="entry name" value="P-loop containing nucleotide triphosphate hydrolases"/>
    <property type="match status" value="1"/>
</dbReference>
<keyword evidence="12" id="KW-1185">Reference proteome</keyword>
<evidence type="ECO:0000256" key="8">
    <source>
        <dbReference type="ARBA" id="ARBA00025157"/>
    </source>
</evidence>
<feature type="compositionally biased region" description="Low complexity" evidence="9">
    <location>
        <begin position="47"/>
        <end position="64"/>
    </location>
</feature>
<keyword evidence="5" id="KW-0547">Nucleotide-binding</keyword>
<dbReference type="PANTHER" id="PTHR43553">
    <property type="entry name" value="HEAVY METAL TRANSPORTER"/>
    <property type="match status" value="1"/>
</dbReference>
<evidence type="ECO:0000256" key="1">
    <source>
        <dbReference type="ARBA" id="ARBA00004202"/>
    </source>
</evidence>
<dbReference type="Proteomes" id="UP001272052">
    <property type="component" value="Unassembled WGS sequence"/>
</dbReference>
<dbReference type="InterPro" id="IPR015856">
    <property type="entry name" value="ABC_transpr_CbiO/EcfA_su"/>
</dbReference>
<dbReference type="InterPro" id="IPR003439">
    <property type="entry name" value="ABC_transporter-like_ATP-bd"/>
</dbReference>
<name>A0ABU3VP99_9EURY</name>
<keyword evidence="3" id="KW-0813">Transport</keyword>
<evidence type="ECO:0000259" key="10">
    <source>
        <dbReference type="PROSITE" id="PS50893"/>
    </source>
</evidence>
<comment type="subcellular location">
    <subcellularLocation>
        <location evidence="1">Cell membrane</location>
        <topology evidence="1">Peripheral membrane protein</topology>
    </subcellularLocation>
</comment>
<dbReference type="CDD" id="cd03225">
    <property type="entry name" value="ABC_cobalt_CbiO_domain1"/>
    <property type="match status" value="1"/>
</dbReference>
<organism evidence="11 12">
    <name type="scientific">Methanimicrococcus hacksteinii</name>
    <dbReference type="NCBI Taxonomy" id="3028293"/>
    <lineage>
        <taxon>Archaea</taxon>
        <taxon>Methanobacteriati</taxon>
        <taxon>Methanobacteriota</taxon>
        <taxon>Stenosarchaea group</taxon>
        <taxon>Methanomicrobia</taxon>
        <taxon>Methanosarcinales</taxon>
        <taxon>Methanosarcinaceae</taxon>
        <taxon>Methanimicrococcus</taxon>
    </lineage>
</organism>
<comment type="similarity">
    <text evidence="2">Belongs to the ABC transporter superfamily.</text>
</comment>
<gene>
    <name evidence="11" type="primary">btuD_2</name>
    <name evidence="11" type="ORF">MmiAt1_07530</name>
</gene>
<dbReference type="SUPFAM" id="SSF52540">
    <property type="entry name" value="P-loop containing nucleoside triphosphate hydrolases"/>
    <property type="match status" value="1"/>
</dbReference>
<sequence length="446" mass="49098">MTEETKTSQAKEYLPAAGSEPGVQTETESEVRPEIESDSQSDDGLISQSDNRSNSQSDNRSDSQSDTDSDSGFDDDSDSGSGSSGSDEKEAVFEARCLSFAYPGESPILKNINLKIYKGDFTIIVGLNGSGKSTFAYHLNGLLRPSSGYMKVFGRDTKEPRNLPEIHRKVGIVFQNPYMQFVGNTVEEDIAFGPENLGLDRKEIKERVANVLEAVHLQGLAYQDPSTLSGGEAQAAAIAGVLAMDPECIVLDEITSMLDIAAEDRILKIIDDLRERSKTLVYISHNPQDLLKADRIIVFDKGEISFDGDLNAYIASGKYRLPDMITLLKSLRENGLDVSETISDPQEAAAEILKHIRPDDDENKEIAETVEAEEATEAEKTAETRETIEAEKTAEARETIEAEKTDEVRETIESEKIAEVRETIEAEKTDEVRETIEAGEVTEKPQ</sequence>
<dbReference type="SMART" id="SM00382">
    <property type="entry name" value="AAA"/>
    <property type="match status" value="1"/>
</dbReference>
<feature type="compositionally biased region" description="Basic and acidic residues" evidence="9">
    <location>
        <begin position="377"/>
        <end position="410"/>
    </location>
</feature>
<feature type="region of interest" description="Disordered" evidence="9">
    <location>
        <begin position="372"/>
        <end position="410"/>
    </location>
</feature>
<dbReference type="InterPro" id="IPR050095">
    <property type="entry name" value="ECF_ABC_transporter_ATP-bd"/>
</dbReference>
<keyword evidence="7" id="KW-0472">Membrane</keyword>
<reference evidence="11 12" key="1">
    <citation type="submission" date="2023-06" db="EMBL/GenBank/DDBJ databases">
        <title>Genome sequence of Methanimicrococcus sp. At1.</title>
        <authorList>
            <person name="Protasov E."/>
            <person name="Platt K."/>
            <person name="Poehlein A."/>
            <person name="Daniel R."/>
            <person name="Brune A."/>
        </authorList>
    </citation>
    <scope>NUCLEOTIDE SEQUENCE [LARGE SCALE GENOMIC DNA]</scope>
    <source>
        <strain evidence="11 12">At1</strain>
    </source>
</reference>
<evidence type="ECO:0000256" key="4">
    <source>
        <dbReference type="ARBA" id="ARBA00022475"/>
    </source>
</evidence>
<feature type="region of interest" description="Disordered" evidence="9">
    <location>
        <begin position="1"/>
        <end position="88"/>
    </location>
</feature>
<keyword evidence="4" id="KW-1003">Cell membrane</keyword>
<accession>A0ABU3VP99</accession>
<evidence type="ECO:0000256" key="5">
    <source>
        <dbReference type="ARBA" id="ARBA00022741"/>
    </source>
</evidence>
<evidence type="ECO:0000256" key="6">
    <source>
        <dbReference type="ARBA" id="ARBA00022840"/>
    </source>
</evidence>
<protein>
    <submittedName>
        <fullName evidence="11">Vitamin B12 import ATP-binding protein BtuD</fullName>
    </submittedName>
</protein>
<dbReference type="PROSITE" id="PS00211">
    <property type="entry name" value="ABC_TRANSPORTER_1"/>
    <property type="match status" value="1"/>
</dbReference>
<dbReference type="InterPro" id="IPR017871">
    <property type="entry name" value="ABC_transporter-like_CS"/>
</dbReference>
<evidence type="ECO:0000256" key="9">
    <source>
        <dbReference type="SAM" id="MobiDB-lite"/>
    </source>
</evidence>
<dbReference type="EMBL" id="JAWDKC010000013">
    <property type="protein sequence ID" value="MDV0445196.1"/>
    <property type="molecule type" value="Genomic_DNA"/>
</dbReference>
<comment type="caution">
    <text evidence="11">The sequence shown here is derived from an EMBL/GenBank/DDBJ whole genome shotgun (WGS) entry which is preliminary data.</text>
</comment>
<dbReference type="GO" id="GO:0005524">
    <property type="term" value="F:ATP binding"/>
    <property type="evidence" value="ECO:0007669"/>
    <property type="project" value="UniProtKB-KW"/>
</dbReference>
<evidence type="ECO:0000313" key="12">
    <source>
        <dbReference type="Proteomes" id="UP001272052"/>
    </source>
</evidence>
<keyword evidence="6 11" id="KW-0067">ATP-binding</keyword>